<name>A0A0R1W1G5_9LACO</name>
<dbReference type="GO" id="GO:0016887">
    <property type="term" value="F:ATP hydrolysis activity"/>
    <property type="evidence" value="ECO:0007669"/>
    <property type="project" value="InterPro"/>
</dbReference>
<dbReference type="STRING" id="1423735.FC15_GL000830"/>
<dbReference type="EMBL" id="AZFX01000024">
    <property type="protein sequence ID" value="KRM11729.1"/>
    <property type="molecule type" value="Genomic_DNA"/>
</dbReference>
<feature type="domain" description="ABC transporter" evidence="8">
    <location>
        <begin position="281"/>
        <end position="489"/>
    </location>
</feature>
<evidence type="ECO:0000256" key="3">
    <source>
        <dbReference type="ARBA" id="ARBA00022741"/>
    </source>
</evidence>
<reference evidence="10 11" key="1">
    <citation type="journal article" date="2015" name="Genome Announc.">
        <title>Expanding the biotechnology potential of lactobacilli through comparative genomics of 213 strains and associated genera.</title>
        <authorList>
            <person name="Sun Z."/>
            <person name="Harris H.M."/>
            <person name="McCann A."/>
            <person name="Guo C."/>
            <person name="Argimon S."/>
            <person name="Zhang W."/>
            <person name="Yang X."/>
            <person name="Jeffery I.B."/>
            <person name="Cooney J.C."/>
            <person name="Kagawa T.F."/>
            <person name="Liu W."/>
            <person name="Song Y."/>
            <person name="Salvetti E."/>
            <person name="Wrobel A."/>
            <person name="Rasinkangas P."/>
            <person name="Parkhill J."/>
            <person name="Rea M.C."/>
            <person name="O'Sullivan O."/>
            <person name="Ritari J."/>
            <person name="Douillard F.P."/>
            <person name="Paul Ross R."/>
            <person name="Yang R."/>
            <person name="Briner A.E."/>
            <person name="Felis G.E."/>
            <person name="de Vos W.M."/>
            <person name="Barrangou R."/>
            <person name="Klaenhammer T.R."/>
            <person name="Caufield P.W."/>
            <person name="Cui Y."/>
            <person name="Zhang H."/>
            <person name="O'Toole P.W."/>
        </authorList>
    </citation>
    <scope>NUCLEOTIDE SEQUENCE [LARGE SCALE GENOMIC DNA]</scope>
    <source>
        <strain evidence="10 11">DSM 17758</strain>
    </source>
</reference>
<dbReference type="InterPro" id="IPR017871">
    <property type="entry name" value="ABC_transporter-like_CS"/>
</dbReference>
<evidence type="ECO:0000313" key="11">
    <source>
        <dbReference type="Proteomes" id="UP000051315"/>
    </source>
</evidence>
<dbReference type="Pfam" id="PF00005">
    <property type="entry name" value="ABC_tran"/>
    <property type="match status" value="1"/>
</dbReference>
<comment type="subcellular location">
    <subcellularLocation>
        <location evidence="1">Cell membrane</location>
        <topology evidence="1">Multi-pass membrane protein</topology>
    </subcellularLocation>
</comment>
<sequence length="489" mass="53985">MDLNAFIRFGLTEVVLMLIYFVSSGANSIVQSGLKQVMDNEIRNDISAKMESISFEKFHSNNSSVYTSWLTNDINQINSSGFSAFFTNMSSVVMIVVSAATLATVSYTYLVTLIIGGLLIYFAPFFFKKIQQRSSERVASTNSEFTSVVNDSFEGFNSLYSLNALHIIGQRIIASAQNVKKVNVRNSIIGGSVNLAINLVSLFCQLAILGQTGWLVYQHQVNVGALFSSITVASGVFNGLIMLSYNSSTIRGVLPIFTKFDQFISNQSGHELTTLPSDNTVKIENLTYHYPNGTEHILNQFTYTFQSGGKYAVIGESGRGKSTLLNILTGRLTGYEGSVMIGGIEYRTIDPLTLTKKIVYLDQDPYIFDDTLRFNLTIGREISDEMLMEVLKETQLESWLAGLSEGLNTKLTQHGDNLSGGQRQRIALARGLLGHPAILLLDEGTSALNPVMANAIEQMLIHRKEMTLIMITHHLRPELAETLDDVVAL</sequence>
<evidence type="ECO:0000313" key="10">
    <source>
        <dbReference type="EMBL" id="KRM11729.1"/>
    </source>
</evidence>
<dbReference type="InterPro" id="IPR039421">
    <property type="entry name" value="Type_1_exporter"/>
</dbReference>
<dbReference type="InterPro" id="IPR027417">
    <property type="entry name" value="P-loop_NTPase"/>
</dbReference>
<dbReference type="GO" id="GO:0034040">
    <property type="term" value="F:ATPase-coupled lipid transmembrane transporter activity"/>
    <property type="evidence" value="ECO:0007669"/>
    <property type="project" value="TreeGrafter"/>
</dbReference>
<dbReference type="InterPro" id="IPR003593">
    <property type="entry name" value="AAA+_ATPase"/>
</dbReference>
<dbReference type="SUPFAM" id="SSF52540">
    <property type="entry name" value="P-loop containing nucleoside triphosphate hydrolases"/>
    <property type="match status" value="1"/>
</dbReference>
<evidence type="ECO:0000256" key="5">
    <source>
        <dbReference type="ARBA" id="ARBA00022989"/>
    </source>
</evidence>
<evidence type="ECO:0000256" key="7">
    <source>
        <dbReference type="SAM" id="Phobius"/>
    </source>
</evidence>
<dbReference type="InterPro" id="IPR011527">
    <property type="entry name" value="ABC1_TM_dom"/>
</dbReference>
<dbReference type="InterPro" id="IPR036640">
    <property type="entry name" value="ABC1_TM_sf"/>
</dbReference>
<keyword evidence="3" id="KW-0547">Nucleotide-binding</keyword>
<protein>
    <submittedName>
        <fullName evidence="10">ABC transporter ATPase permease</fullName>
    </submittedName>
</protein>
<keyword evidence="11" id="KW-1185">Reference proteome</keyword>
<dbReference type="GO" id="GO:0140359">
    <property type="term" value="F:ABC-type transporter activity"/>
    <property type="evidence" value="ECO:0007669"/>
    <property type="project" value="InterPro"/>
</dbReference>
<proteinExistence type="predicted"/>
<feature type="transmembrane region" description="Helical" evidence="7">
    <location>
        <begin position="82"/>
        <end position="103"/>
    </location>
</feature>
<dbReference type="SUPFAM" id="SSF90123">
    <property type="entry name" value="ABC transporter transmembrane region"/>
    <property type="match status" value="1"/>
</dbReference>
<evidence type="ECO:0000256" key="6">
    <source>
        <dbReference type="ARBA" id="ARBA00023136"/>
    </source>
</evidence>
<dbReference type="PROSITE" id="PS50929">
    <property type="entry name" value="ABC_TM1F"/>
    <property type="match status" value="1"/>
</dbReference>
<dbReference type="GO" id="GO:0005886">
    <property type="term" value="C:plasma membrane"/>
    <property type="evidence" value="ECO:0007669"/>
    <property type="project" value="UniProtKB-SubCell"/>
</dbReference>
<evidence type="ECO:0000259" key="8">
    <source>
        <dbReference type="PROSITE" id="PS50893"/>
    </source>
</evidence>
<dbReference type="AlphaFoldDB" id="A0A0R1W1G5"/>
<dbReference type="CDD" id="cd03228">
    <property type="entry name" value="ABCC_MRP_Like"/>
    <property type="match status" value="1"/>
</dbReference>
<keyword evidence="2 7" id="KW-0812">Transmembrane</keyword>
<dbReference type="GO" id="GO:0005524">
    <property type="term" value="F:ATP binding"/>
    <property type="evidence" value="ECO:0007669"/>
    <property type="project" value="UniProtKB-KW"/>
</dbReference>
<dbReference type="Proteomes" id="UP000051315">
    <property type="component" value="Unassembled WGS sequence"/>
</dbReference>
<feature type="transmembrane region" description="Helical" evidence="7">
    <location>
        <begin position="195"/>
        <end position="217"/>
    </location>
</feature>
<dbReference type="Pfam" id="PF00664">
    <property type="entry name" value="ABC_membrane"/>
    <property type="match status" value="1"/>
</dbReference>
<organism evidence="10 11">
    <name type="scientific">Lapidilactobacillus concavus DSM 17758</name>
    <dbReference type="NCBI Taxonomy" id="1423735"/>
    <lineage>
        <taxon>Bacteria</taxon>
        <taxon>Bacillati</taxon>
        <taxon>Bacillota</taxon>
        <taxon>Bacilli</taxon>
        <taxon>Lactobacillales</taxon>
        <taxon>Lactobacillaceae</taxon>
        <taxon>Lapidilactobacillus</taxon>
    </lineage>
</organism>
<evidence type="ECO:0000256" key="2">
    <source>
        <dbReference type="ARBA" id="ARBA00022692"/>
    </source>
</evidence>
<evidence type="ECO:0000256" key="4">
    <source>
        <dbReference type="ARBA" id="ARBA00022840"/>
    </source>
</evidence>
<dbReference type="PANTHER" id="PTHR24221:SF654">
    <property type="entry name" value="ATP-BINDING CASSETTE SUB-FAMILY B MEMBER 6"/>
    <property type="match status" value="1"/>
</dbReference>
<keyword evidence="4" id="KW-0067">ATP-binding</keyword>
<dbReference type="Gene3D" id="1.20.1560.10">
    <property type="entry name" value="ABC transporter type 1, transmembrane domain"/>
    <property type="match status" value="1"/>
</dbReference>
<comment type="caution">
    <text evidence="10">The sequence shown here is derived from an EMBL/GenBank/DDBJ whole genome shotgun (WGS) entry which is preliminary data.</text>
</comment>
<dbReference type="Gene3D" id="3.40.50.300">
    <property type="entry name" value="P-loop containing nucleotide triphosphate hydrolases"/>
    <property type="match status" value="1"/>
</dbReference>
<keyword evidence="6 7" id="KW-0472">Membrane</keyword>
<dbReference type="SMART" id="SM00382">
    <property type="entry name" value="AAA"/>
    <property type="match status" value="1"/>
</dbReference>
<dbReference type="PROSITE" id="PS50893">
    <property type="entry name" value="ABC_TRANSPORTER_2"/>
    <property type="match status" value="1"/>
</dbReference>
<feature type="transmembrane region" description="Helical" evidence="7">
    <location>
        <begin position="223"/>
        <end position="245"/>
    </location>
</feature>
<gene>
    <name evidence="10" type="ORF">FC15_GL000830</name>
</gene>
<accession>A0A0R1W1G5</accession>
<dbReference type="InterPro" id="IPR003439">
    <property type="entry name" value="ABC_transporter-like_ATP-bd"/>
</dbReference>
<feature type="transmembrane region" description="Helical" evidence="7">
    <location>
        <begin position="109"/>
        <end position="127"/>
    </location>
</feature>
<dbReference type="PANTHER" id="PTHR24221">
    <property type="entry name" value="ATP-BINDING CASSETTE SUB-FAMILY B"/>
    <property type="match status" value="1"/>
</dbReference>
<dbReference type="PROSITE" id="PS00211">
    <property type="entry name" value="ABC_TRANSPORTER_1"/>
    <property type="match status" value="1"/>
</dbReference>
<feature type="transmembrane region" description="Helical" evidence="7">
    <location>
        <begin position="6"/>
        <end position="30"/>
    </location>
</feature>
<feature type="domain" description="ABC transmembrane type-1" evidence="9">
    <location>
        <begin position="14"/>
        <end position="252"/>
    </location>
</feature>
<evidence type="ECO:0000256" key="1">
    <source>
        <dbReference type="ARBA" id="ARBA00004651"/>
    </source>
</evidence>
<dbReference type="PATRIC" id="fig|1423735.3.peg.863"/>
<keyword evidence="5 7" id="KW-1133">Transmembrane helix</keyword>
<evidence type="ECO:0000259" key="9">
    <source>
        <dbReference type="PROSITE" id="PS50929"/>
    </source>
</evidence>